<evidence type="ECO:0000256" key="2">
    <source>
        <dbReference type="ARBA" id="ARBA00023287"/>
    </source>
</evidence>
<dbReference type="Pfam" id="PF07963">
    <property type="entry name" value="N_methyl"/>
    <property type="match status" value="1"/>
</dbReference>
<proteinExistence type="predicted"/>
<dbReference type="InterPro" id="IPR012902">
    <property type="entry name" value="N_methyl_site"/>
</dbReference>
<name>A0A0U9H9T4_9BACI</name>
<evidence type="ECO:0000256" key="1">
    <source>
        <dbReference type="ARBA" id="ARBA00004241"/>
    </source>
</evidence>
<dbReference type="Proteomes" id="UP000052946">
    <property type="component" value="Unassembled WGS sequence"/>
</dbReference>
<comment type="subcellular location">
    <subcellularLocation>
        <location evidence="1">Cell surface</location>
    </subcellularLocation>
</comment>
<feature type="compositionally biased region" description="Acidic residues" evidence="3">
    <location>
        <begin position="146"/>
        <end position="158"/>
    </location>
</feature>
<sequence length="437" mass="48459">MNFRQLHNEKGITLVELLAALGLLAIVITLSAGVLMQLLGSEEEASANISLKQNTNVLLSEMRNQFTEGRNICYDGEHGDLEVVSINLTNGEQELTEENGCFTNANNSEAMQVKLTVKSKTDKTYTTETTWNKSEPYNLAIQLENSDDIDDVENDEEGNPPGKDEYCDYYGDKKFSQSTFGEWNSCLTPTVHQGNAWFPNGITIFEGIRFTIDYNLFSDQAFIFNHNSKAFINKSAKVKGDLEVRSSGDLNIKEHLITEGNATLQEDSRTKILRDARFEKDLKMTSKGELEVGENFSTQGNLTMHNNSHITVNNNGKLLSNVFLTTSSSLNIKGTLTSNSILLENKSTIFVNKKVELLNSVRLKGTSMIHIKGDAHFYKDIHVQDRSKIIVEGNATFDGPITPKNGAGSICVKGDADIKQMPDSDIKITQNDSSCGR</sequence>
<evidence type="ECO:0000256" key="4">
    <source>
        <dbReference type="SAM" id="Phobius"/>
    </source>
</evidence>
<evidence type="ECO:0000313" key="5">
    <source>
        <dbReference type="EMBL" id="GAQ19427.1"/>
    </source>
</evidence>
<dbReference type="GO" id="GO:0030420">
    <property type="term" value="P:establishment of competence for transformation"/>
    <property type="evidence" value="ECO:0007669"/>
    <property type="project" value="UniProtKB-KW"/>
</dbReference>
<dbReference type="AlphaFoldDB" id="A0A0U9H9T4"/>
<reference evidence="6" key="1">
    <citation type="submission" date="2015-07" db="EMBL/GenBank/DDBJ databases">
        <title>Draft Genome Sequence of Oceanobacillus picturae Heshi-B3 that Was Isolated from Fermented Rice Bran with Aging Salted Mackerel, Which Was Named Heshiko as Traditional Fermented Seafood in Japan.</title>
        <authorList>
            <person name="Akuzawa S."/>
            <person name="Nakagawa J."/>
            <person name="Kanekatsu T."/>
            <person name="Kanesaki Y."/>
            <person name="Suzuki T."/>
        </authorList>
    </citation>
    <scope>NUCLEOTIDE SEQUENCE [LARGE SCALE GENOMIC DNA]</scope>
    <source>
        <strain evidence="6">Heshi-B3</strain>
    </source>
</reference>
<keyword evidence="4" id="KW-1133">Transmembrane helix</keyword>
<dbReference type="InterPro" id="IPR012332">
    <property type="entry name" value="Autotransporter_pectin_lyase_C"/>
</dbReference>
<dbReference type="EMBL" id="BBXV01000045">
    <property type="protein sequence ID" value="GAQ19427.1"/>
    <property type="molecule type" value="Genomic_DNA"/>
</dbReference>
<dbReference type="PROSITE" id="PS00409">
    <property type="entry name" value="PROKAR_NTER_METHYL"/>
    <property type="match status" value="1"/>
</dbReference>
<dbReference type="GO" id="GO:0009986">
    <property type="term" value="C:cell surface"/>
    <property type="evidence" value="ECO:0007669"/>
    <property type="project" value="UniProtKB-SubCell"/>
</dbReference>
<evidence type="ECO:0000313" key="6">
    <source>
        <dbReference type="Proteomes" id="UP000052946"/>
    </source>
</evidence>
<feature type="transmembrane region" description="Helical" evidence="4">
    <location>
        <begin position="12"/>
        <end position="39"/>
    </location>
</feature>
<dbReference type="Gene3D" id="2.160.20.20">
    <property type="match status" value="1"/>
</dbReference>
<keyword evidence="4" id="KW-0812">Transmembrane</keyword>
<comment type="caution">
    <text evidence="5">The sequence shown here is derived from an EMBL/GenBank/DDBJ whole genome shotgun (WGS) entry which is preliminary data.</text>
</comment>
<feature type="region of interest" description="Disordered" evidence="3">
    <location>
        <begin position="146"/>
        <end position="165"/>
    </location>
</feature>
<keyword evidence="4" id="KW-0472">Membrane</keyword>
<reference evidence="5 6" key="2">
    <citation type="journal article" date="2016" name="Genome Announc.">
        <title>Draft Genome Sequence of Oceanobacillus picturae Heshi-B3, Isolated from Fermented Rice Bran in a Traditional Japanese Seafood Dish.</title>
        <authorList>
            <person name="Akuzawa S."/>
            <person name="Nagaoka J."/>
            <person name="Kanekatsu M."/>
            <person name="Kanesaki Y."/>
            <person name="Suzuki T."/>
        </authorList>
    </citation>
    <scope>NUCLEOTIDE SEQUENCE [LARGE SCALE GENOMIC DNA]</scope>
    <source>
        <strain evidence="5 6">Heshi-B3</strain>
    </source>
</reference>
<dbReference type="OrthoDB" id="2968414at2"/>
<accession>A0A0U9H9T4</accession>
<keyword evidence="2" id="KW-0178">Competence</keyword>
<dbReference type="RefSeq" id="WP_058951065.1">
    <property type="nucleotide sequence ID" value="NZ_BBXV01000045.1"/>
</dbReference>
<protein>
    <submittedName>
        <fullName evidence="5">Type IV pilin</fullName>
    </submittedName>
</protein>
<evidence type="ECO:0000256" key="3">
    <source>
        <dbReference type="SAM" id="MobiDB-lite"/>
    </source>
</evidence>
<gene>
    <name evidence="5" type="ORF">OPHB3_3395</name>
</gene>
<organism evidence="5 6">
    <name type="scientific">Oceanobacillus picturae</name>
    <dbReference type="NCBI Taxonomy" id="171693"/>
    <lineage>
        <taxon>Bacteria</taxon>
        <taxon>Bacillati</taxon>
        <taxon>Bacillota</taxon>
        <taxon>Bacilli</taxon>
        <taxon>Bacillales</taxon>
        <taxon>Bacillaceae</taxon>
        <taxon>Oceanobacillus</taxon>
    </lineage>
</organism>